<evidence type="ECO:0000313" key="10">
    <source>
        <dbReference type="EMBL" id="KIP09389.1"/>
    </source>
</evidence>
<evidence type="ECO:0000256" key="6">
    <source>
        <dbReference type="ARBA" id="ARBA00022989"/>
    </source>
</evidence>
<evidence type="ECO:0000256" key="8">
    <source>
        <dbReference type="SAM" id="Phobius"/>
    </source>
</evidence>
<dbReference type="OrthoDB" id="1077582at2759"/>
<evidence type="ECO:0000256" key="5">
    <source>
        <dbReference type="ARBA" id="ARBA00022692"/>
    </source>
</evidence>
<proteinExistence type="inferred from homology"/>
<dbReference type="InterPro" id="IPR044851">
    <property type="entry name" value="Wax_synthase"/>
</dbReference>
<keyword evidence="4" id="KW-0808">Transferase</keyword>
<evidence type="ECO:0000256" key="3">
    <source>
        <dbReference type="ARBA" id="ARBA00007282"/>
    </source>
</evidence>
<sequence>MTLKFERRHFLLFMTCSSGSLTFQQISTPRFSKAELRISITLSIDSVRIHCKKPGRCSSEHEAGSQAPSGGCGVGDRRGGLVPDPQLRQPLTWSNVPSAFAYQVPHFFMAYLARRRDTQPIRLLLLPTVLAMAIRGTYYYDWFEPKYYFFTWVRALLGITVAVQSIDMALSPQGRLKIGETSLPSLYEESSTSAPNVHKSASGVLPPWSLEAWDVTFSLRGIGWKFGKGVSVPKDTRPQERGPFLKAASISFLKNYLTLDIVVAILQLMPGIGSTAGGSMFYSNLPLAPRLLVSTLITLISGAAMTAGFETLYALGTLLGVGLLGQSPSAWPPLTSNPFAAESISEFWAKRWHQTLRRTFLVMGGIPAGRIAGRPGMIIGAFFASGLFHEFGAYALGRGMDHTVTAFFTLQGVAVVLEGLWTSVTGRKVGGWPGRIWAYAFMMPLAQMCLDSWFSRGLAGSLFLPTSISPAKSFIVPVVQQYLAKS</sequence>
<dbReference type="Proteomes" id="UP000053257">
    <property type="component" value="Unassembled WGS sequence"/>
</dbReference>
<evidence type="ECO:0000259" key="9">
    <source>
        <dbReference type="Pfam" id="PF13813"/>
    </source>
</evidence>
<evidence type="ECO:0000256" key="2">
    <source>
        <dbReference type="ARBA" id="ARBA00005179"/>
    </source>
</evidence>
<feature type="domain" description="Wax synthase" evidence="9">
    <location>
        <begin position="331"/>
        <end position="410"/>
    </location>
</feature>
<evidence type="ECO:0000313" key="11">
    <source>
        <dbReference type="Proteomes" id="UP000053257"/>
    </source>
</evidence>
<keyword evidence="11" id="KW-1185">Reference proteome</keyword>
<comment type="subcellular location">
    <subcellularLocation>
        <location evidence="1">Membrane</location>
        <topology evidence="1">Multi-pass membrane protein</topology>
    </subcellularLocation>
</comment>
<dbReference type="AlphaFoldDB" id="A0A0C3NVJ9"/>
<dbReference type="PANTHER" id="PTHR31595">
    <property type="entry name" value="LONG-CHAIN-ALCOHOL O-FATTY-ACYLTRANSFERASE 3-RELATED"/>
    <property type="match status" value="1"/>
</dbReference>
<dbReference type="GO" id="GO:0006629">
    <property type="term" value="P:lipid metabolic process"/>
    <property type="evidence" value="ECO:0007669"/>
    <property type="project" value="InterPro"/>
</dbReference>
<dbReference type="Pfam" id="PF13813">
    <property type="entry name" value="MBOAT_2"/>
    <property type="match status" value="1"/>
</dbReference>
<dbReference type="GO" id="GO:0008374">
    <property type="term" value="F:O-acyltransferase activity"/>
    <property type="evidence" value="ECO:0007669"/>
    <property type="project" value="InterPro"/>
</dbReference>
<dbReference type="HOGENOM" id="CLU_034105_1_0_1"/>
<feature type="transmembrane region" description="Helical" evidence="8">
    <location>
        <begin position="123"/>
        <end position="140"/>
    </location>
</feature>
<dbReference type="InterPro" id="IPR032805">
    <property type="entry name" value="Wax_synthase_dom"/>
</dbReference>
<keyword evidence="7 8" id="KW-0472">Membrane</keyword>
<feature type="transmembrane region" description="Helical" evidence="8">
    <location>
        <begin position="256"/>
        <end position="281"/>
    </location>
</feature>
<keyword evidence="5 8" id="KW-0812">Transmembrane</keyword>
<comment type="pathway">
    <text evidence="2">Secondary metabolite biosynthesis.</text>
</comment>
<dbReference type="GO" id="GO:0016020">
    <property type="term" value="C:membrane"/>
    <property type="evidence" value="ECO:0007669"/>
    <property type="project" value="UniProtKB-SubCell"/>
</dbReference>
<keyword evidence="6 8" id="KW-1133">Transmembrane helix</keyword>
<name>A0A0C3NVJ9_PHLG1</name>
<evidence type="ECO:0000256" key="7">
    <source>
        <dbReference type="ARBA" id="ARBA00023136"/>
    </source>
</evidence>
<dbReference type="EMBL" id="KN840467">
    <property type="protein sequence ID" value="KIP09389.1"/>
    <property type="molecule type" value="Genomic_DNA"/>
</dbReference>
<evidence type="ECO:0000256" key="1">
    <source>
        <dbReference type="ARBA" id="ARBA00004141"/>
    </source>
</evidence>
<reference evidence="10 11" key="1">
    <citation type="journal article" date="2014" name="PLoS Genet.">
        <title>Analysis of the Phlebiopsis gigantea genome, transcriptome and secretome provides insight into its pioneer colonization strategies of wood.</title>
        <authorList>
            <person name="Hori C."/>
            <person name="Ishida T."/>
            <person name="Igarashi K."/>
            <person name="Samejima M."/>
            <person name="Suzuki H."/>
            <person name="Master E."/>
            <person name="Ferreira P."/>
            <person name="Ruiz-Duenas F.J."/>
            <person name="Held B."/>
            <person name="Canessa P."/>
            <person name="Larrondo L.F."/>
            <person name="Schmoll M."/>
            <person name="Druzhinina I.S."/>
            <person name="Kubicek C.P."/>
            <person name="Gaskell J.A."/>
            <person name="Kersten P."/>
            <person name="St John F."/>
            <person name="Glasner J."/>
            <person name="Sabat G."/>
            <person name="Splinter BonDurant S."/>
            <person name="Syed K."/>
            <person name="Yadav J."/>
            <person name="Mgbeahuruike A.C."/>
            <person name="Kovalchuk A."/>
            <person name="Asiegbu F.O."/>
            <person name="Lackner G."/>
            <person name="Hoffmeister D."/>
            <person name="Rencoret J."/>
            <person name="Gutierrez A."/>
            <person name="Sun H."/>
            <person name="Lindquist E."/>
            <person name="Barry K."/>
            <person name="Riley R."/>
            <person name="Grigoriev I.V."/>
            <person name="Henrissat B."/>
            <person name="Kues U."/>
            <person name="Berka R.M."/>
            <person name="Martinez A.T."/>
            <person name="Covert S.F."/>
            <person name="Blanchette R.A."/>
            <person name="Cullen D."/>
        </authorList>
    </citation>
    <scope>NUCLEOTIDE SEQUENCE [LARGE SCALE GENOMIC DNA]</scope>
    <source>
        <strain evidence="10 11">11061_1 CR5-6</strain>
    </source>
</reference>
<gene>
    <name evidence="10" type="ORF">PHLGIDRAFT_22992</name>
</gene>
<organism evidence="10 11">
    <name type="scientific">Phlebiopsis gigantea (strain 11061_1 CR5-6)</name>
    <name type="common">White-rot fungus</name>
    <name type="synonym">Peniophora gigantea</name>
    <dbReference type="NCBI Taxonomy" id="745531"/>
    <lineage>
        <taxon>Eukaryota</taxon>
        <taxon>Fungi</taxon>
        <taxon>Dikarya</taxon>
        <taxon>Basidiomycota</taxon>
        <taxon>Agaricomycotina</taxon>
        <taxon>Agaricomycetes</taxon>
        <taxon>Polyporales</taxon>
        <taxon>Phanerochaetaceae</taxon>
        <taxon>Phlebiopsis</taxon>
    </lineage>
</organism>
<accession>A0A0C3NVJ9</accession>
<dbReference type="PANTHER" id="PTHR31595:SF57">
    <property type="entry name" value="OS04G0481900 PROTEIN"/>
    <property type="match status" value="1"/>
</dbReference>
<comment type="similarity">
    <text evidence="3">Belongs to the wax synthase family.</text>
</comment>
<feature type="transmembrane region" description="Helical" evidence="8">
    <location>
        <begin position="287"/>
        <end position="305"/>
    </location>
</feature>
<protein>
    <recommendedName>
        <fullName evidence="9">Wax synthase domain-containing protein</fullName>
    </recommendedName>
</protein>
<evidence type="ECO:0000256" key="4">
    <source>
        <dbReference type="ARBA" id="ARBA00022679"/>
    </source>
</evidence>
<dbReference type="STRING" id="745531.A0A0C3NVJ9"/>